<organism evidence="2 3">
    <name type="scientific">Candidatus Viadribacter manganicus</name>
    <dbReference type="NCBI Taxonomy" id="1759059"/>
    <lineage>
        <taxon>Bacteria</taxon>
        <taxon>Pseudomonadati</taxon>
        <taxon>Pseudomonadota</taxon>
        <taxon>Alphaproteobacteria</taxon>
        <taxon>Hyphomonadales</taxon>
        <taxon>Hyphomonadaceae</taxon>
        <taxon>Candidatus Viadribacter</taxon>
    </lineage>
</organism>
<feature type="transmembrane region" description="Helical" evidence="1">
    <location>
        <begin position="112"/>
        <end position="131"/>
    </location>
</feature>
<dbReference type="EMBL" id="CP013244">
    <property type="protein sequence ID" value="ANP45534.1"/>
    <property type="molecule type" value="Genomic_DNA"/>
</dbReference>
<sequence length="141" mass="14906">MVRQPTSLAEAKEIFVEEKNKVTGSLQALAGSRWLMAILATLVIAFGTHLAFAPSRLPAVGGVSLAAVGLPPNVDFGFAGDQAKQAAEAAANSQARTRAEEFVAANAERIPIFNAVAFGVALLALFGNMYIMTKRRPYSRG</sequence>
<protein>
    <submittedName>
        <fullName evidence="2">Uncharacterized protein</fullName>
    </submittedName>
</protein>
<reference evidence="2 3" key="1">
    <citation type="submission" date="2015-11" db="EMBL/GenBank/DDBJ databases">
        <title>Whole-Genome Sequence of Candidatus Oderbacter manganicum from the National Park Lower Oder Valley, Germany.</title>
        <authorList>
            <person name="Braun B."/>
            <person name="Liere K."/>
            <person name="Szewzyk U."/>
        </authorList>
    </citation>
    <scope>NUCLEOTIDE SEQUENCE [LARGE SCALE GENOMIC DNA]</scope>
    <source>
        <strain evidence="2 3">OTSz_A_272</strain>
    </source>
</reference>
<dbReference type="KEGG" id="cbot:ATE48_06175"/>
<proteinExistence type="predicted"/>
<dbReference type="AlphaFoldDB" id="A0A1B1AG51"/>
<gene>
    <name evidence="2" type="ORF">ATE48_06175</name>
</gene>
<feature type="transmembrane region" description="Helical" evidence="1">
    <location>
        <begin position="34"/>
        <end position="52"/>
    </location>
</feature>
<keyword evidence="1" id="KW-0472">Membrane</keyword>
<keyword evidence="3" id="KW-1185">Reference proteome</keyword>
<dbReference type="InParanoid" id="A0A1B1AG51"/>
<evidence type="ECO:0000256" key="1">
    <source>
        <dbReference type="SAM" id="Phobius"/>
    </source>
</evidence>
<keyword evidence="1" id="KW-1133">Transmembrane helix</keyword>
<keyword evidence="1" id="KW-0812">Transmembrane</keyword>
<evidence type="ECO:0000313" key="2">
    <source>
        <dbReference type="EMBL" id="ANP45534.1"/>
    </source>
</evidence>
<dbReference type="OrthoDB" id="9881793at2"/>
<dbReference type="RefSeq" id="WP_066769000.1">
    <property type="nucleotide sequence ID" value="NZ_CP013244.1"/>
</dbReference>
<evidence type="ECO:0000313" key="3">
    <source>
        <dbReference type="Proteomes" id="UP000092498"/>
    </source>
</evidence>
<name>A0A1B1AG51_9PROT</name>
<accession>A0A1B1AG51</accession>
<dbReference type="STRING" id="1759059.ATE48_06175"/>
<dbReference type="Proteomes" id="UP000092498">
    <property type="component" value="Chromosome"/>
</dbReference>